<dbReference type="Gene3D" id="3.40.30.10">
    <property type="entry name" value="Glutaredoxin"/>
    <property type="match status" value="1"/>
</dbReference>
<dbReference type="Gene3D" id="1.20.1050.10">
    <property type="match status" value="1"/>
</dbReference>
<dbReference type="InterPro" id="IPR004045">
    <property type="entry name" value="Glutathione_S-Trfase_N"/>
</dbReference>
<protein>
    <recommendedName>
        <fullName evidence="2">GST C-terminal domain-containing protein</fullName>
    </recommendedName>
</protein>
<feature type="domain" description="GST C-terminal" evidence="2">
    <location>
        <begin position="96"/>
        <end position="211"/>
    </location>
</feature>
<accession>A0AAD5UF65</accession>
<dbReference type="InterPro" id="IPR036249">
    <property type="entry name" value="Thioredoxin-like_sf"/>
</dbReference>
<dbReference type="PANTHER" id="PTHR44051">
    <property type="entry name" value="GLUTATHIONE S-TRANSFERASE-RELATED"/>
    <property type="match status" value="1"/>
</dbReference>
<dbReference type="CDD" id="cd03057">
    <property type="entry name" value="GST_N_Beta"/>
    <property type="match status" value="1"/>
</dbReference>
<dbReference type="AlphaFoldDB" id="A0AAD5UF65"/>
<evidence type="ECO:0000256" key="1">
    <source>
        <dbReference type="ARBA" id="ARBA00007409"/>
    </source>
</evidence>
<proteinExistence type="inferred from homology"/>
<dbReference type="PANTHER" id="PTHR44051:SF8">
    <property type="entry name" value="GLUTATHIONE S-TRANSFERASE GSTA"/>
    <property type="match status" value="1"/>
</dbReference>
<dbReference type="SUPFAM" id="SSF47616">
    <property type="entry name" value="GST C-terminal domain-like"/>
    <property type="match status" value="1"/>
</dbReference>
<dbReference type="InterPro" id="IPR010987">
    <property type="entry name" value="Glutathione-S-Trfase_C-like"/>
</dbReference>
<dbReference type="CDD" id="cd03188">
    <property type="entry name" value="GST_C_Beta"/>
    <property type="match status" value="1"/>
</dbReference>
<gene>
    <name evidence="3" type="ORF">HK103_005640</name>
</gene>
<dbReference type="EMBL" id="JADGKB010000054">
    <property type="protein sequence ID" value="KAJ3256181.1"/>
    <property type="molecule type" value="Genomic_DNA"/>
</dbReference>
<keyword evidence="4" id="KW-1185">Reference proteome</keyword>
<comment type="caution">
    <text evidence="3">The sequence shown here is derived from an EMBL/GenBank/DDBJ whole genome shotgun (WGS) entry which is preliminary data.</text>
</comment>
<reference evidence="3" key="1">
    <citation type="submission" date="2020-05" db="EMBL/GenBank/DDBJ databases">
        <title>Phylogenomic resolution of chytrid fungi.</title>
        <authorList>
            <person name="Stajich J.E."/>
            <person name="Amses K."/>
            <person name="Simmons R."/>
            <person name="Seto K."/>
            <person name="Myers J."/>
            <person name="Bonds A."/>
            <person name="Quandt C.A."/>
            <person name="Barry K."/>
            <person name="Liu P."/>
            <person name="Grigoriev I."/>
            <person name="Longcore J.E."/>
            <person name="James T.Y."/>
        </authorList>
    </citation>
    <scope>NUCLEOTIDE SEQUENCE</scope>
    <source>
        <strain evidence="3">PLAUS21</strain>
    </source>
</reference>
<dbReference type="InterPro" id="IPR036282">
    <property type="entry name" value="Glutathione-S-Trfase_C_sf"/>
</dbReference>
<dbReference type="SUPFAM" id="SSF52833">
    <property type="entry name" value="Thioredoxin-like"/>
    <property type="match status" value="1"/>
</dbReference>
<dbReference type="InterPro" id="IPR004046">
    <property type="entry name" value="GST_C"/>
</dbReference>
<dbReference type="Pfam" id="PF00043">
    <property type="entry name" value="GST_C"/>
    <property type="match status" value="1"/>
</dbReference>
<dbReference type="Pfam" id="PF13409">
    <property type="entry name" value="GST_N_2"/>
    <property type="match status" value="1"/>
</dbReference>
<dbReference type="PROSITE" id="PS50405">
    <property type="entry name" value="GST_CTER"/>
    <property type="match status" value="1"/>
</dbReference>
<evidence type="ECO:0000259" key="2">
    <source>
        <dbReference type="PROSITE" id="PS50405"/>
    </source>
</evidence>
<sequence length="211" mass="23207">MSYQLYFTATSCGAASYISAKKAGLIGDKVVPNLVDIREHKVKSGALKDTDYYKVNPKGNVPTLVLEDGTVLNENAAVLQKIADLAPSGALAPANGTNARYLLQSKLSYISSEVHSSYGPLFNPALSDEVKKWTLAKIATKLDYLNRVELAGKKYIVGDSFTVADAYLYIVLSWSKYVGVDLSEYPEVERYFKGISELDFVKEAHAEMNKF</sequence>
<organism evidence="3 4">
    <name type="scientific">Boothiomyces macroporosus</name>
    <dbReference type="NCBI Taxonomy" id="261099"/>
    <lineage>
        <taxon>Eukaryota</taxon>
        <taxon>Fungi</taxon>
        <taxon>Fungi incertae sedis</taxon>
        <taxon>Chytridiomycota</taxon>
        <taxon>Chytridiomycota incertae sedis</taxon>
        <taxon>Chytridiomycetes</taxon>
        <taxon>Rhizophydiales</taxon>
        <taxon>Terramycetaceae</taxon>
        <taxon>Boothiomyces</taxon>
    </lineage>
</organism>
<evidence type="ECO:0000313" key="4">
    <source>
        <dbReference type="Proteomes" id="UP001210925"/>
    </source>
</evidence>
<evidence type="ECO:0000313" key="3">
    <source>
        <dbReference type="EMBL" id="KAJ3256181.1"/>
    </source>
</evidence>
<dbReference type="Proteomes" id="UP001210925">
    <property type="component" value="Unassembled WGS sequence"/>
</dbReference>
<name>A0AAD5UF65_9FUNG</name>
<comment type="similarity">
    <text evidence="1">Belongs to the GST superfamily.</text>
</comment>